<proteinExistence type="predicted"/>
<dbReference type="GO" id="GO:0008671">
    <property type="term" value="F:2-dehydro-3-deoxygalactonokinase activity"/>
    <property type="evidence" value="ECO:0007669"/>
    <property type="project" value="InterPro"/>
</dbReference>
<dbReference type="InterPro" id="IPR042258">
    <property type="entry name" value="DGOK_N"/>
</dbReference>
<comment type="caution">
    <text evidence="1">The sequence shown here is derived from an EMBL/GenBank/DDBJ whole genome shotgun (WGS) entry which is preliminary data.</text>
</comment>
<dbReference type="GO" id="GO:0034194">
    <property type="term" value="P:D-galactonate catabolic process"/>
    <property type="evidence" value="ECO:0007669"/>
    <property type="project" value="InterPro"/>
</dbReference>
<dbReference type="Pfam" id="PF05035">
    <property type="entry name" value="DGOK"/>
    <property type="match status" value="1"/>
</dbReference>
<accession>A0A5M8Q6K3</accession>
<dbReference type="Gene3D" id="3.30.420.300">
    <property type="entry name" value="2-keto-3-deoxy-galactonokinase, substrate binding domain"/>
    <property type="match status" value="1"/>
</dbReference>
<gene>
    <name evidence="1" type="ORF">FEM33_24990</name>
</gene>
<dbReference type="AlphaFoldDB" id="A0A5M8Q6K3"/>
<sequence length="333" mass="37363">MEKYLLSCDWGTTSFRLRLVNRTDNLLIGEVISQNGISSTYNSWKASGEIPREIYFRQQLAEQIRILSQKLAVNLDGITVVLSGMASSSIGMQEIPYAQLPFALNGSSILMKHFGEQDGFNNEIMLLSGVSSHHDVMRGEETQLIGVAELTDFPYHENAIFLFPGTHSKHLYVKQGELTQFKTFMTGEVFNLMAGQSILKDSVEVENQANHSPETLESFKAGIEESGVASILNALFTVRTNQLFHLMNKKQNAMFLSGLLIGSELRHLIKETEWKLVLCSGKNLYELYKTAIETLNLSDRTLIVPSEIVDRSATAGQIRVFEHQKLTLNKLNL</sequence>
<dbReference type="RefSeq" id="WP_139014694.1">
    <property type="nucleotide sequence ID" value="NZ_VBSN01000073.1"/>
</dbReference>
<evidence type="ECO:0000313" key="1">
    <source>
        <dbReference type="EMBL" id="KAA6431565.1"/>
    </source>
</evidence>
<dbReference type="InterPro" id="IPR007729">
    <property type="entry name" value="DGOK"/>
</dbReference>
<reference evidence="1 2" key="1">
    <citation type="submission" date="2019-05" db="EMBL/GenBank/DDBJ databases">
        <authorList>
            <person name="Qu J.-H."/>
        </authorList>
    </citation>
    <scope>NUCLEOTIDE SEQUENCE [LARGE SCALE GENOMIC DNA]</scope>
    <source>
        <strain evidence="1 2">NS28</strain>
    </source>
</reference>
<organism evidence="1 2">
    <name type="scientific">Dyadobacter flavalbus</name>
    <dbReference type="NCBI Taxonomy" id="2579942"/>
    <lineage>
        <taxon>Bacteria</taxon>
        <taxon>Pseudomonadati</taxon>
        <taxon>Bacteroidota</taxon>
        <taxon>Cytophagia</taxon>
        <taxon>Cytophagales</taxon>
        <taxon>Spirosomataceae</taxon>
        <taxon>Dyadobacter</taxon>
    </lineage>
</organism>
<keyword evidence="2" id="KW-1185">Reference proteome</keyword>
<dbReference type="OrthoDB" id="256574at2"/>
<name>A0A5M8Q6K3_9BACT</name>
<protein>
    <submittedName>
        <fullName evidence="1">2-dehydro-3-deoxygalactonokinase</fullName>
    </submittedName>
</protein>
<dbReference type="EMBL" id="VBSN01000073">
    <property type="protein sequence ID" value="KAA6431565.1"/>
    <property type="molecule type" value="Genomic_DNA"/>
</dbReference>
<dbReference type="InterPro" id="IPR042257">
    <property type="entry name" value="DGOK_C"/>
</dbReference>
<dbReference type="Proteomes" id="UP000323994">
    <property type="component" value="Unassembled WGS sequence"/>
</dbReference>
<dbReference type="CDD" id="cd24012">
    <property type="entry name" value="ASKHA_NBD_KDGal-kinase"/>
    <property type="match status" value="1"/>
</dbReference>
<dbReference type="Gene3D" id="3.30.420.310">
    <property type="entry name" value="2-keto-3-deoxy-galactonokinase, C-terminal domain"/>
    <property type="match status" value="1"/>
</dbReference>
<keyword evidence="1" id="KW-0808">Transferase</keyword>
<evidence type="ECO:0000313" key="2">
    <source>
        <dbReference type="Proteomes" id="UP000323994"/>
    </source>
</evidence>
<keyword evidence="1" id="KW-0418">Kinase</keyword>